<evidence type="ECO:0000313" key="3">
    <source>
        <dbReference type="Proteomes" id="UP001331515"/>
    </source>
</evidence>
<sequence length="70" mass="7324">MNPRGQRSGGNAGLGLEVQGYVLLLMSSPPGPLWLPALDPPASPQRTATTSARTGPGLPEQCEHHSVPLR</sequence>
<dbReference type="AlphaFoldDB" id="A0AAN8HYS4"/>
<reference evidence="2 3" key="1">
    <citation type="journal article" date="2023" name="Mol. Biol. Evol.">
        <title>Genomics of Secondarily Temperate Adaptation in the Only Non-Antarctic Icefish.</title>
        <authorList>
            <person name="Rivera-Colon A.G."/>
            <person name="Rayamajhi N."/>
            <person name="Minhas B.F."/>
            <person name="Madrigal G."/>
            <person name="Bilyk K.T."/>
            <person name="Yoon V."/>
            <person name="Hune M."/>
            <person name="Gregory S."/>
            <person name="Cheng C.H.C."/>
            <person name="Catchen J.M."/>
        </authorList>
    </citation>
    <scope>NUCLEOTIDE SEQUENCE [LARGE SCALE GENOMIC DNA]</scope>
    <source>
        <tissue evidence="2">White muscle</tissue>
    </source>
</reference>
<dbReference type="EMBL" id="JAURVH010001515">
    <property type="protein sequence ID" value="KAK5932812.1"/>
    <property type="molecule type" value="Genomic_DNA"/>
</dbReference>
<name>A0AAN8HYS4_CHAGU</name>
<gene>
    <name evidence="2" type="ORF">CgunFtcFv8_004489</name>
</gene>
<dbReference type="Proteomes" id="UP001331515">
    <property type="component" value="Unassembled WGS sequence"/>
</dbReference>
<evidence type="ECO:0000256" key="1">
    <source>
        <dbReference type="SAM" id="MobiDB-lite"/>
    </source>
</evidence>
<feature type="region of interest" description="Disordered" evidence="1">
    <location>
        <begin position="35"/>
        <end position="70"/>
    </location>
</feature>
<feature type="compositionally biased region" description="Polar residues" evidence="1">
    <location>
        <begin position="44"/>
        <end position="53"/>
    </location>
</feature>
<keyword evidence="3" id="KW-1185">Reference proteome</keyword>
<accession>A0AAN8HYS4</accession>
<comment type="caution">
    <text evidence="2">The sequence shown here is derived from an EMBL/GenBank/DDBJ whole genome shotgun (WGS) entry which is preliminary data.</text>
</comment>
<proteinExistence type="predicted"/>
<feature type="compositionally biased region" description="Basic and acidic residues" evidence="1">
    <location>
        <begin position="61"/>
        <end position="70"/>
    </location>
</feature>
<evidence type="ECO:0000313" key="2">
    <source>
        <dbReference type="EMBL" id="KAK5932812.1"/>
    </source>
</evidence>
<organism evidence="2 3">
    <name type="scientific">Champsocephalus gunnari</name>
    <name type="common">Mackerel icefish</name>
    <dbReference type="NCBI Taxonomy" id="52237"/>
    <lineage>
        <taxon>Eukaryota</taxon>
        <taxon>Metazoa</taxon>
        <taxon>Chordata</taxon>
        <taxon>Craniata</taxon>
        <taxon>Vertebrata</taxon>
        <taxon>Euteleostomi</taxon>
        <taxon>Actinopterygii</taxon>
        <taxon>Neopterygii</taxon>
        <taxon>Teleostei</taxon>
        <taxon>Neoteleostei</taxon>
        <taxon>Acanthomorphata</taxon>
        <taxon>Eupercaria</taxon>
        <taxon>Perciformes</taxon>
        <taxon>Notothenioidei</taxon>
        <taxon>Channichthyidae</taxon>
        <taxon>Champsocephalus</taxon>
    </lineage>
</organism>
<protein>
    <submittedName>
        <fullName evidence="2">Uncharacterized protein</fullName>
    </submittedName>
</protein>